<dbReference type="eggNOG" id="COG0790">
    <property type="taxonomic scope" value="Bacteria"/>
</dbReference>
<dbReference type="SMART" id="SM00974">
    <property type="entry name" value="T5orf172"/>
    <property type="match status" value="1"/>
</dbReference>
<dbReference type="RefSeq" id="WP_005823506.1">
    <property type="nucleotide sequence ID" value="NZ_ACQL01000085.1"/>
</dbReference>
<dbReference type="InterPro" id="IPR018306">
    <property type="entry name" value="Phage_T5_Orf172_DNA-bd"/>
</dbReference>
<accession>C5S178</accession>
<dbReference type="OrthoDB" id="8265034at2"/>
<gene>
    <name evidence="4" type="ORF">AM305_08279</name>
</gene>
<dbReference type="Pfam" id="PF10544">
    <property type="entry name" value="T5orf172"/>
    <property type="match status" value="1"/>
</dbReference>
<feature type="domain" description="Bacteriophage T5 Orf172 DNA-binding" evidence="3">
    <location>
        <begin position="11"/>
        <end position="88"/>
    </location>
</feature>
<evidence type="ECO:0000313" key="4">
    <source>
        <dbReference type="EMBL" id="EER47309.1"/>
    </source>
</evidence>
<keyword evidence="2" id="KW-0472">Membrane</keyword>
<sequence length="268" mass="31276">MAGWVYIISNKAMPDILKIGYTERTPYIRAYELYNTGCPYPYKVDYAIYVDRPYEVEQKAHELQRANNVGKEWFSCSFEEAVSTINKAINLLGAKIEPDKKPEAPTPDDIRGIIANNPDAAVIIEQPKINVDAEIDRIKSEYQNKRKELERKELEAADSFKMILSWFFLQIIGVYILYLLFGDKLIIREGILSTTIFLIIGGFILVYPIMFIILFITMICPFLENWYDRLLCLLNKICRYKSILKYRSNMSLLYSEEKFQLEKLNKAK</sequence>
<organism evidence="4 5">
    <name type="scientific">Actinobacillus minor NM305</name>
    <dbReference type="NCBI Taxonomy" id="637911"/>
    <lineage>
        <taxon>Bacteria</taxon>
        <taxon>Pseudomonadati</taxon>
        <taxon>Pseudomonadota</taxon>
        <taxon>Gammaproteobacteria</taxon>
        <taxon>Pasteurellales</taxon>
        <taxon>Pasteurellaceae</taxon>
        <taxon>Actinobacillus</taxon>
    </lineage>
</organism>
<evidence type="ECO:0000256" key="1">
    <source>
        <dbReference type="SAM" id="Coils"/>
    </source>
</evidence>
<evidence type="ECO:0000256" key="2">
    <source>
        <dbReference type="SAM" id="Phobius"/>
    </source>
</evidence>
<comment type="caution">
    <text evidence="4">The sequence shown here is derived from an EMBL/GenBank/DDBJ whole genome shotgun (WGS) entry which is preliminary data.</text>
</comment>
<protein>
    <recommendedName>
        <fullName evidence="3">Bacteriophage T5 Orf172 DNA-binding domain-containing protein</fullName>
    </recommendedName>
</protein>
<evidence type="ECO:0000313" key="5">
    <source>
        <dbReference type="Proteomes" id="UP000005532"/>
    </source>
</evidence>
<feature type="transmembrane region" description="Helical" evidence="2">
    <location>
        <begin position="196"/>
        <end position="223"/>
    </location>
</feature>
<dbReference type="Proteomes" id="UP000005532">
    <property type="component" value="Unassembled WGS sequence"/>
</dbReference>
<keyword evidence="2" id="KW-1133">Transmembrane helix</keyword>
<dbReference type="EMBL" id="ACQL01000085">
    <property type="protein sequence ID" value="EER47309.1"/>
    <property type="molecule type" value="Genomic_DNA"/>
</dbReference>
<keyword evidence="2" id="KW-0812">Transmembrane</keyword>
<evidence type="ECO:0000259" key="3">
    <source>
        <dbReference type="SMART" id="SM00974"/>
    </source>
</evidence>
<reference evidence="4 5" key="1">
    <citation type="journal article" date="2010" name="Vet. Microbiol.">
        <title>Production of haemolysins by strains of the Actinobacillus minor/porcitonsillarum complex.</title>
        <authorList>
            <person name="Arya G."/>
            <person name="Niven D.F."/>
        </authorList>
    </citation>
    <scope>NUCLEOTIDE SEQUENCE [LARGE SCALE GENOMIC DNA]</scope>
    <source>
        <strain evidence="4 5">NM305</strain>
    </source>
</reference>
<name>C5S178_9PAST</name>
<dbReference type="AlphaFoldDB" id="C5S178"/>
<keyword evidence="1" id="KW-0175">Coiled coil</keyword>
<proteinExistence type="predicted"/>
<feature type="coiled-coil region" evidence="1">
    <location>
        <begin position="128"/>
        <end position="159"/>
    </location>
</feature>
<feature type="transmembrane region" description="Helical" evidence="2">
    <location>
        <begin position="162"/>
        <end position="181"/>
    </location>
</feature>